<evidence type="ECO:0000259" key="2">
    <source>
        <dbReference type="Pfam" id="PF00975"/>
    </source>
</evidence>
<evidence type="ECO:0000313" key="4">
    <source>
        <dbReference type="Proteomes" id="UP000199643"/>
    </source>
</evidence>
<protein>
    <submittedName>
        <fullName evidence="3">Surfactin synthase thioesterase subunit</fullName>
    </submittedName>
</protein>
<dbReference type="Proteomes" id="UP000199643">
    <property type="component" value="Unassembled WGS sequence"/>
</dbReference>
<keyword evidence="4" id="KW-1185">Reference proteome</keyword>
<dbReference type="PANTHER" id="PTHR11487">
    <property type="entry name" value="THIOESTERASE"/>
    <property type="match status" value="1"/>
</dbReference>
<dbReference type="InterPro" id="IPR029058">
    <property type="entry name" value="AB_hydrolase_fold"/>
</dbReference>
<dbReference type="AlphaFoldDB" id="A0A1G8EEC4"/>
<accession>A0A1G8EEC4</accession>
<organism evidence="3 4">
    <name type="scientific">Pedobacter terrae</name>
    <dbReference type="NCBI Taxonomy" id="405671"/>
    <lineage>
        <taxon>Bacteria</taxon>
        <taxon>Pseudomonadati</taxon>
        <taxon>Bacteroidota</taxon>
        <taxon>Sphingobacteriia</taxon>
        <taxon>Sphingobacteriales</taxon>
        <taxon>Sphingobacteriaceae</taxon>
        <taxon>Pedobacter</taxon>
    </lineage>
</organism>
<dbReference type="GO" id="GO:0008610">
    <property type="term" value="P:lipid biosynthetic process"/>
    <property type="evidence" value="ECO:0007669"/>
    <property type="project" value="TreeGrafter"/>
</dbReference>
<evidence type="ECO:0000256" key="1">
    <source>
        <dbReference type="ARBA" id="ARBA00007169"/>
    </source>
</evidence>
<evidence type="ECO:0000313" key="3">
    <source>
        <dbReference type="EMBL" id="SDH68302.1"/>
    </source>
</evidence>
<sequence>MHKTLFLIHFAGGNCFSYRFLEKHLKGLKFMVLELPGRGRRHREKLIYDFNDAAEDLYNQIIDSLDTEEFIIMGHSMGALLGLRVTAMLEHTGHKPSSLIVGGSCGPLERQTKHHLLSSKELRSYLEEMGGFSNEVLKNDDLFEYFYPILKADLCVAEVNNPRDFSSVNCAIHAIMGTDEKETLNINNWEQYTKGRFSKDLFNGGHFFIHQWPSEIARIITTIARNPKF</sequence>
<proteinExistence type="inferred from homology"/>
<name>A0A1G8EEC4_9SPHI</name>
<feature type="domain" description="Thioesterase" evidence="2">
    <location>
        <begin position="4"/>
        <end position="222"/>
    </location>
</feature>
<dbReference type="OrthoDB" id="2213423at2"/>
<dbReference type="SUPFAM" id="SSF53474">
    <property type="entry name" value="alpha/beta-Hydrolases"/>
    <property type="match status" value="1"/>
</dbReference>
<dbReference type="Pfam" id="PF00975">
    <property type="entry name" value="Thioesterase"/>
    <property type="match status" value="1"/>
</dbReference>
<dbReference type="PANTHER" id="PTHR11487:SF0">
    <property type="entry name" value="S-ACYL FATTY ACID SYNTHASE THIOESTERASE, MEDIUM CHAIN"/>
    <property type="match status" value="1"/>
</dbReference>
<comment type="similarity">
    <text evidence="1">Belongs to the thioesterase family.</text>
</comment>
<dbReference type="STRING" id="405671.SAMN05421827_1373"/>
<dbReference type="EMBL" id="FNCH01000037">
    <property type="protein sequence ID" value="SDH68302.1"/>
    <property type="molecule type" value="Genomic_DNA"/>
</dbReference>
<dbReference type="InterPro" id="IPR012223">
    <property type="entry name" value="TEII"/>
</dbReference>
<dbReference type="Gene3D" id="3.40.50.1820">
    <property type="entry name" value="alpha/beta hydrolase"/>
    <property type="match status" value="1"/>
</dbReference>
<dbReference type="RefSeq" id="WP_090504992.1">
    <property type="nucleotide sequence ID" value="NZ_FNCH01000037.1"/>
</dbReference>
<gene>
    <name evidence="3" type="ORF">SAMN05421827_1373</name>
</gene>
<reference evidence="4" key="1">
    <citation type="submission" date="2016-10" db="EMBL/GenBank/DDBJ databases">
        <authorList>
            <person name="Varghese N."/>
            <person name="Submissions S."/>
        </authorList>
    </citation>
    <scope>NUCLEOTIDE SEQUENCE [LARGE SCALE GENOMIC DNA]</scope>
    <source>
        <strain evidence="4">DSM 17933</strain>
    </source>
</reference>
<dbReference type="InterPro" id="IPR001031">
    <property type="entry name" value="Thioesterase"/>
</dbReference>